<dbReference type="OrthoDB" id="5428138at2759"/>
<dbReference type="HOGENOM" id="CLU_311001_0_0_1"/>
<feature type="compositionally biased region" description="Basic residues" evidence="1">
    <location>
        <begin position="163"/>
        <end position="175"/>
    </location>
</feature>
<evidence type="ECO:0000313" key="2">
    <source>
        <dbReference type="EMBL" id="EGS17030.1"/>
    </source>
</evidence>
<dbReference type="AlphaFoldDB" id="G0SHW0"/>
<protein>
    <submittedName>
        <fullName evidence="2">Uncharacterized protein</fullName>
    </submittedName>
</protein>
<reference evidence="2 3" key="1">
    <citation type="journal article" date="2011" name="Cell">
        <title>Insight into structure and assembly of the nuclear pore complex by utilizing the genome of a eukaryotic thermophile.</title>
        <authorList>
            <person name="Amlacher S."/>
            <person name="Sarges P."/>
            <person name="Flemming D."/>
            <person name="van Noort V."/>
            <person name="Kunze R."/>
            <person name="Devos D.P."/>
            <person name="Arumugam M."/>
            <person name="Bork P."/>
            <person name="Hurt E."/>
        </authorList>
    </citation>
    <scope>NUCLEOTIDE SEQUENCE [LARGE SCALE GENOMIC DNA]</scope>
    <source>
        <strain evidence="3">DSM 1495 / CBS 144.50 / IMI 039719</strain>
    </source>
</reference>
<gene>
    <name evidence="2" type="ORF">CTHT_0073560</name>
</gene>
<dbReference type="OMA" id="IWTENED"/>
<dbReference type="eggNOG" id="ENOG502RIU6">
    <property type="taxonomic scope" value="Eukaryota"/>
</dbReference>
<feature type="region of interest" description="Disordered" evidence="1">
    <location>
        <begin position="1"/>
        <end position="147"/>
    </location>
</feature>
<dbReference type="GeneID" id="18261394"/>
<feature type="region of interest" description="Disordered" evidence="1">
    <location>
        <begin position="159"/>
        <end position="183"/>
    </location>
</feature>
<dbReference type="EMBL" id="GL988048">
    <property type="protein sequence ID" value="EGS17030.1"/>
    <property type="molecule type" value="Genomic_DNA"/>
</dbReference>
<dbReference type="Proteomes" id="UP000008066">
    <property type="component" value="Unassembled WGS sequence"/>
</dbReference>
<accession>G0SHW0</accession>
<feature type="compositionally biased region" description="Basic and acidic residues" evidence="1">
    <location>
        <begin position="89"/>
        <end position="109"/>
    </location>
</feature>
<name>G0SHW0_CHATD</name>
<sequence length="945" mass="110449">MSQSQTLKGAKAHHPEALAAVDPPRSQRSQASWRPQPVPEGTSQSLESRKKSTKCPEERPQHSPADPQVVDCVELPKKVSYWRKVRERKKLEQGHRDLSQNNRKMEKSRGNFRNNRPKGGARITAGCPSGSAEGPRPGGKNNKTYGCEDFSAHSLQNLGSQKKVSRLHNKNKGSRPQRAVTVSDTRPWYQRTVHVKPWLWDPFYPNPDNGTKETPSFNYNRPWPSLEGKDVEEYLRKEMKRGRRAELPRITPDLTPRELCDAALKYSARGEGKLFETRKAILNNPTEPKLLILSDNTIWTENEDNAFLNVISIGEIGNIILHHLRPSVVDLTALAFSCKRATFLVSRRMALWDFRLGNFRTEVLAKQEEMRTMGDNAEKTNKIRNLVDTLVVAPFTPETTVPKHPYMDDFLNMMRVCATITMIPQKIFKHVILDQVPFLTTPIVEMIINTMPQLETLTITRCILLDVSKLQDLLDVVERHPRLLPPRPGSRRGTAKTYVKLDWFPFFFHGPDTKDRRGTYGITHHENFIATPKAVFGLVMRHWEQANRVGMDLISDRSAFFSFIRRLPGPDPLWAVKARDAWVTRLLKLKDQKFNERTVEFEFMDDLLPALAGDNYDDHLPRPVLDHLPAIYRHTSGWWRRLWTCPTCKFLWPQTMYGLITNACWSCLLREWIFVFEDSHLRHWQRVVMARWLRDLDQARATLQEALTYRGTLDKALEYVKQMDCIWTYFYNFDKNRYKGLQYFPPPPRPVDAVIQGLLRWTFHFNHFEFGPDYRWDCRHGGPQFTVMPFSDPARHNPTDDYGPEDFECFLGRWVWDDEADERWFAMFKEEQYKKVKSARDRIIDRYHPTALRLLQQARNDLAWRRRMASFAMVEQNHSDFSILTEWNREVSYNMWGLFTPGRLPFNHDQPMPHKDRDPEGFQKALDHLNFDCAPFMGISWGQRM</sequence>
<organism evidence="3">
    <name type="scientific">Chaetomium thermophilum (strain DSM 1495 / CBS 144.50 / IMI 039719)</name>
    <name type="common">Thermochaetoides thermophila</name>
    <dbReference type="NCBI Taxonomy" id="759272"/>
    <lineage>
        <taxon>Eukaryota</taxon>
        <taxon>Fungi</taxon>
        <taxon>Dikarya</taxon>
        <taxon>Ascomycota</taxon>
        <taxon>Pezizomycotina</taxon>
        <taxon>Sordariomycetes</taxon>
        <taxon>Sordariomycetidae</taxon>
        <taxon>Sordariales</taxon>
        <taxon>Chaetomiaceae</taxon>
        <taxon>Thermochaetoides</taxon>
    </lineage>
</organism>
<dbReference type="RefSeq" id="XP_006697612.1">
    <property type="nucleotide sequence ID" value="XM_006697549.1"/>
</dbReference>
<feature type="compositionally biased region" description="Basic and acidic residues" evidence="1">
    <location>
        <begin position="47"/>
        <end position="61"/>
    </location>
</feature>
<evidence type="ECO:0000313" key="3">
    <source>
        <dbReference type="Proteomes" id="UP000008066"/>
    </source>
</evidence>
<keyword evidence="3" id="KW-1185">Reference proteome</keyword>
<proteinExistence type="predicted"/>
<evidence type="ECO:0000256" key="1">
    <source>
        <dbReference type="SAM" id="MobiDB-lite"/>
    </source>
</evidence>
<dbReference type="KEGG" id="cthr:CTHT_0073560"/>